<gene>
    <name evidence="1" type="ORF">RhiirA4_453699</name>
</gene>
<keyword evidence="2" id="KW-1185">Reference proteome</keyword>
<name>A0A2I1G153_9GLOM</name>
<comment type="caution">
    <text evidence="1">The sequence shown here is derived from an EMBL/GenBank/DDBJ whole genome shotgun (WGS) entry which is preliminary data.</text>
</comment>
<dbReference type="VEuPathDB" id="FungiDB:RhiirFUN_015584"/>
<dbReference type="EMBL" id="LLXI01000097">
    <property type="protein sequence ID" value="PKY40343.1"/>
    <property type="molecule type" value="Genomic_DNA"/>
</dbReference>
<evidence type="ECO:0000313" key="2">
    <source>
        <dbReference type="Proteomes" id="UP000234323"/>
    </source>
</evidence>
<accession>A0A2I1G153</accession>
<protein>
    <submittedName>
        <fullName evidence="1">Uncharacterized protein</fullName>
    </submittedName>
</protein>
<proteinExistence type="predicted"/>
<dbReference type="VEuPathDB" id="FungiDB:FUN_010251"/>
<evidence type="ECO:0000313" key="1">
    <source>
        <dbReference type="EMBL" id="PKY40343.1"/>
    </source>
</evidence>
<organism evidence="1 2">
    <name type="scientific">Rhizophagus irregularis</name>
    <dbReference type="NCBI Taxonomy" id="588596"/>
    <lineage>
        <taxon>Eukaryota</taxon>
        <taxon>Fungi</taxon>
        <taxon>Fungi incertae sedis</taxon>
        <taxon>Mucoromycota</taxon>
        <taxon>Glomeromycotina</taxon>
        <taxon>Glomeromycetes</taxon>
        <taxon>Glomerales</taxon>
        <taxon>Glomeraceae</taxon>
        <taxon>Rhizophagus</taxon>
    </lineage>
</organism>
<dbReference type="VEuPathDB" id="FungiDB:RhiirA1_449502"/>
<dbReference type="Proteomes" id="UP000234323">
    <property type="component" value="Unassembled WGS sequence"/>
</dbReference>
<reference evidence="1 2" key="1">
    <citation type="submission" date="2015-10" db="EMBL/GenBank/DDBJ databases">
        <title>Genome analyses suggest a sexual origin of heterokaryosis in a supposedly ancient asexual fungus.</title>
        <authorList>
            <person name="Ropars J."/>
            <person name="Sedzielewska K."/>
            <person name="Noel J."/>
            <person name="Charron P."/>
            <person name="Farinelli L."/>
            <person name="Marton T."/>
            <person name="Kruger M."/>
            <person name="Pelin A."/>
            <person name="Brachmann A."/>
            <person name="Corradi N."/>
        </authorList>
    </citation>
    <scope>NUCLEOTIDE SEQUENCE [LARGE SCALE GENOMIC DNA]</scope>
    <source>
        <strain evidence="1 2">A4</strain>
    </source>
</reference>
<dbReference type="AlphaFoldDB" id="A0A2I1G153"/>
<sequence>MASEIDLLRQENARLMADEFKAKYNEAKDSLDVCLEKIIRSCDPLAKLSFVTVNLGKLLSRASEKQVDPESNTVSKILNKEVKAQLPAGIDKINRIHSFSADSISKMTYEDIQYIIDNTPFDYMIDF</sequence>